<keyword evidence="2" id="KW-0732">Signal</keyword>
<gene>
    <name evidence="3" type="ORF">Poly59_11840</name>
</gene>
<comment type="caution">
    <text evidence="3">The sequence shown here is derived from an EMBL/GenBank/DDBJ whole genome shotgun (WGS) entry which is preliminary data.</text>
</comment>
<sequence length="437" mass="48852" precursor="true">MRCIFSFILVLSLFAVTSAKFVVGQDPDAPSPDAENVESGEWRDPFQPISVVEADNVLVLLLVTNDEPRASSDAGNHDANNDAGHKTKRDQRGQVAGIGGWCTDVFADAYRDVRRNRPDLKNQILLQWLPAGLPRELTGGQPANVPARAMLLVCDGNYRLLSFLVGVPDAADLQTLIEDAQEFQLLSGLENESSGSLVIKLAQRSSQRVPRTWRAVLEETVLMMDEELTKDPVDQIRWLSDRFTDFYLADVRLRFGLSDAADKDRLTVLEQHIQTRKPWSETLIPFLAGIDVEKTWPALVESVWGHQPVRADIAVSDLADEIKTNPNEETFVLSIQPPLSISRVPWPPESDSTVPSIEVWQEVHAMAKQLSFHDADLQQLSSVMRSAEMMPIDIRGTSLVRYVVFPPNKKKPLLVFQGDPPGRVLGLMKRFTNKLSR</sequence>
<name>A0A5C6F954_9BACT</name>
<feature type="compositionally biased region" description="Basic and acidic residues" evidence="1">
    <location>
        <begin position="69"/>
        <end position="85"/>
    </location>
</feature>
<dbReference type="RefSeq" id="WP_146533039.1">
    <property type="nucleotide sequence ID" value="NZ_SJPX01000001.1"/>
</dbReference>
<organism evidence="3 4">
    <name type="scientific">Rubripirellula reticaptiva</name>
    <dbReference type="NCBI Taxonomy" id="2528013"/>
    <lineage>
        <taxon>Bacteria</taxon>
        <taxon>Pseudomonadati</taxon>
        <taxon>Planctomycetota</taxon>
        <taxon>Planctomycetia</taxon>
        <taxon>Pirellulales</taxon>
        <taxon>Pirellulaceae</taxon>
        <taxon>Rubripirellula</taxon>
    </lineage>
</organism>
<reference evidence="3 4" key="1">
    <citation type="submission" date="2019-02" db="EMBL/GenBank/DDBJ databases">
        <title>Deep-cultivation of Planctomycetes and their phenomic and genomic characterization uncovers novel biology.</title>
        <authorList>
            <person name="Wiegand S."/>
            <person name="Jogler M."/>
            <person name="Boedeker C."/>
            <person name="Pinto D."/>
            <person name="Vollmers J."/>
            <person name="Rivas-Marin E."/>
            <person name="Kohn T."/>
            <person name="Peeters S.H."/>
            <person name="Heuer A."/>
            <person name="Rast P."/>
            <person name="Oberbeckmann S."/>
            <person name="Bunk B."/>
            <person name="Jeske O."/>
            <person name="Meyerdierks A."/>
            <person name="Storesund J.E."/>
            <person name="Kallscheuer N."/>
            <person name="Luecker S."/>
            <person name="Lage O.M."/>
            <person name="Pohl T."/>
            <person name="Merkel B.J."/>
            <person name="Hornburger P."/>
            <person name="Mueller R.-W."/>
            <person name="Bruemmer F."/>
            <person name="Labrenz M."/>
            <person name="Spormann A.M."/>
            <person name="Op Den Camp H."/>
            <person name="Overmann J."/>
            <person name="Amann R."/>
            <person name="Jetten M.S.M."/>
            <person name="Mascher T."/>
            <person name="Medema M.H."/>
            <person name="Devos D.P."/>
            <person name="Kaster A.-K."/>
            <person name="Ovreas L."/>
            <person name="Rohde M."/>
            <person name="Galperin M.Y."/>
            <person name="Jogler C."/>
        </authorList>
    </citation>
    <scope>NUCLEOTIDE SEQUENCE [LARGE SCALE GENOMIC DNA]</scope>
    <source>
        <strain evidence="3 4">Poly59</strain>
    </source>
</reference>
<dbReference type="Proteomes" id="UP000317977">
    <property type="component" value="Unassembled WGS sequence"/>
</dbReference>
<feature type="chain" id="PRO_5022805326" description="Secreted protein" evidence="2">
    <location>
        <begin position="22"/>
        <end position="437"/>
    </location>
</feature>
<protein>
    <recommendedName>
        <fullName evidence="5">Secreted protein</fullName>
    </recommendedName>
</protein>
<evidence type="ECO:0000256" key="1">
    <source>
        <dbReference type="SAM" id="MobiDB-lite"/>
    </source>
</evidence>
<dbReference type="OrthoDB" id="262522at2"/>
<dbReference type="AlphaFoldDB" id="A0A5C6F954"/>
<proteinExistence type="predicted"/>
<evidence type="ECO:0000313" key="3">
    <source>
        <dbReference type="EMBL" id="TWU58273.1"/>
    </source>
</evidence>
<evidence type="ECO:0000256" key="2">
    <source>
        <dbReference type="SAM" id="SignalP"/>
    </source>
</evidence>
<feature type="region of interest" description="Disordered" evidence="1">
    <location>
        <begin position="69"/>
        <end position="92"/>
    </location>
</feature>
<accession>A0A5C6F954</accession>
<evidence type="ECO:0000313" key="4">
    <source>
        <dbReference type="Proteomes" id="UP000317977"/>
    </source>
</evidence>
<keyword evidence="4" id="KW-1185">Reference proteome</keyword>
<dbReference type="EMBL" id="SJPX01000001">
    <property type="protein sequence ID" value="TWU58273.1"/>
    <property type="molecule type" value="Genomic_DNA"/>
</dbReference>
<feature type="signal peptide" evidence="2">
    <location>
        <begin position="1"/>
        <end position="21"/>
    </location>
</feature>
<evidence type="ECO:0008006" key="5">
    <source>
        <dbReference type="Google" id="ProtNLM"/>
    </source>
</evidence>